<protein>
    <submittedName>
        <fullName evidence="6">Polyprotein</fullName>
    </submittedName>
</protein>
<evidence type="ECO:0000256" key="4">
    <source>
        <dbReference type="ARBA" id="ARBA00023031"/>
    </source>
</evidence>
<feature type="region of interest" description="Disordered" evidence="5">
    <location>
        <begin position="1"/>
        <end position="22"/>
    </location>
</feature>
<dbReference type="EMBL" id="MK063925">
    <property type="protein sequence ID" value="QAX90633.1"/>
    <property type="molecule type" value="Genomic_RNA"/>
</dbReference>
<evidence type="ECO:0000313" key="6">
    <source>
        <dbReference type="EMBL" id="QAX90633.1"/>
    </source>
</evidence>
<organism evidence="6">
    <name type="scientific">Carrot torradovirus 1</name>
    <dbReference type="NCBI Taxonomy" id="1425364"/>
    <lineage>
        <taxon>Viruses</taxon>
        <taxon>Riboviria</taxon>
        <taxon>Orthornavirae</taxon>
        <taxon>Pisuviricota</taxon>
        <taxon>Pisoniviricetes</taxon>
        <taxon>Picornavirales</taxon>
        <taxon>Secoviridae</taxon>
        <taxon>Torradovirus</taxon>
        <taxon>Torradovirus carotae</taxon>
    </lineage>
</organism>
<dbReference type="GO" id="GO:0046740">
    <property type="term" value="P:transport of virus in host, cell to cell"/>
    <property type="evidence" value="ECO:0007669"/>
    <property type="project" value="UniProtKB-KW"/>
</dbReference>
<reference evidence="6" key="1">
    <citation type="submission" date="2018-10" db="EMBL/GenBank/DDBJ databases">
        <title>Complete genome of Celery torradovirus 1, a new virus from Apium graveolens in Germany.</title>
        <authorList>
            <person name="Gaafar Y.Z.A."/>
            <person name="Ziebell H."/>
        </authorList>
    </citation>
    <scope>NUCLEOTIDE SEQUENCE</scope>
    <source>
        <strain evidence="6">Celery</strain>
    </source>
</reference>
<evidence type="ECO:0000256" key="5">
    <source>
        <dbReference type="SAM" id="MobiDB-lite"/>
    </source>
</evidence>
<dbReference type="GO" id="GO:0044423">
    <property type="term" value="C:virion component"/>
    <property type="evidence" value="ECO:0007669"/>
    <property type="project" value="UniProtKB-KW"/>
</dbReference>
<dbReference type="SUPFAM" id="SSF88633">
    <property type="entry name" value="Positive stranded ssRNA viruses"/>
    <property type="match status" value="2"/>
</dbReference>
<dbReference type="Pfam" id="PF00803">
    <property type="entry name" value="3A"/>
    <property type="match status" value="1"/>
</dbReference>
<comment type="subcellular location">
    <subcellularLocation>
        <location evidence="1">Virion</location>
    </subcellularLocation>
</comment>
<name>A0A411ARJ8_9SECO</name>
<evidence type="ECO:0000256" key="2">
    <source>
        <dbReference type="ARBA" id="ARBA00022448"/>
    </source>
</evidence>
<keyword evidence="4" id="KW-0916">Viral movement protein</keyword>
<accession>A0A411ARJ8</accession>
<keyword evidence="2" id="KW-0813">Transport</keyword>
<dbReference type="Gene3D" id="2.60.120.20">
    <property type="match status" value="2"/>
</dbReference>
<dbReference type="InterPro" id="IPR029053">
    <property type="entry name" value="Viral_coat"/>
</dbReference>
<dbReference type="InterPro" id="IPR000603">
    <property type="entry name" value="MPV"/>
</dbReference>
<gene>
    <name evidence="6" type="ORF">CeTV1_sRNA2gp2</name>
</gene>
<evidence type="ECO:0000256" key="3">
    <source>
        <dbReference type="ARBA" id="ARBA00022844"/>
    </source>
</evidence>
<evidence type="ECO:0000256" key="1">
    <source>
        <dbReference type="ARBA" id="ARBA00004328"/>
    </source>
</evidence>
<proteinExistence type="predicted"/>
<keyword evidence="3" id="KW-0946">Virion</keyword>
<sequence length="1057" mass="117095" precursor="true">MAAMIPSSSRGQIQGMQTNTPNNEELTRSVREFFDVVSQASVNSKKNGMGCFTILRANSSEWVAAELLDPHDKALIINKWNLLKAFKVNNNKKDSLLQYYHLHGVVFLMVPHVLANDPGEVVISLHSGNDPLEPIAQKKIPLAGGPSAVVMNAPMCLPLVPEQATFYYQVKCNGSSASIPCSVMAMWKQEITTKVAMYEDENVVSWVLEKLQHPTLFKSSHAAAQLISAYYSSGDKEADLNPAPQLGFSRGLKSMNVYSTLKDGQPRVKAPIRIQSKRHNTPMYLPSSQIDEIPIEERDEEGISSAIEDGFAKRYAACEEALAELFDFSDARSDFEEDFVEAQSGDFIMESGGTSEVMANSFEALGDTTSLVKMEILSNSRSLFDFTKTTGDVPYEELELMQPIVASSNKSFEVGLFDFKWQMADKYCKQLLEIPLPSSIWNNANSAGARLLSYFDACVIQFEAEVEISVQFAVTGELMLIWDECDVLAPMKDKCNQATLLSMGHCIVPATDTNTRKLIFTPSGLGEFIPLDKEVKAQKLGSLRLYVLYPLVCEDPTKTIPGHVHLRAKVLSTNIMQVPRVLAQGSGGTEVGEALIPELECSQVLFSTKWMDTAPPGETIMTTFSPASVFEQDGVLQPSLLCNLFRNCKWWTGDCEFELHVDKSPFHSGSLGVGFGSINSEFHNTHDILNLSHVIVDIKRASTFRFKSSIRSWNGKNLFSTGRKSSLPRMDHMALLRIFITVLKPLVSSSASLPSVNFYLMVKKISNLVVGGSTPIKPVFGHWHKGKSGTDFIYSESDGPQRELLSEMLKQNLTSGVQPRAIVPQLSLREKFGGFVKQYVVPKIDKAKRYLVLPVAPWSYEFPVTSGVLHSAVNPLIDLCGAFLYWSGSLKYKIVVHRKQASSNVGGLITVCYEASGYPTELGLHTGTQPIATGGGKHWNFTFGTSSLEYTFTVHDDRFFKKRYTKLDKFDATKSKLTLMDRLGHLIIYLPSPELVNQIEVHVALGDDTNFSQVRAPMPAMEKDVGDMTSHVYTLEGEGYKAREGVSDQINNTKATN</sequence>